<dbReference type="EMBL" id="VSRR010026762">
    <property type="protein sequence ID" value="MPC67787.1"/>
    <property type="molecule type" value="Genomic_DNA"/>
</dbReference>
<protein>
    <submittedName>
        <fullName evidence="2">Uncharacterized protein</fullName>
    </submittedName>
</protein>
<name>A0A5B7HEN4_PORTR</name>
<dbReference type="Proteomes" id="UP000324222">
    <property type="component" value="Unassembled WGS sequence"/>
</dbReference>
<evidence type="ECO:0000256" key="1">
    <source>
        <dbReference type="SAM" id="MobiDB-lite"/>
    </source>
</evidence>
<evidence type="ECO:0000313" key="2">
    <source>
        <dbReference type="EMBL" id="MPC67787.1"/>
    </source>
</evidence>
<feature type="compositionally biased region" description="Polar residues" evidence="1">
    <location>
        <begin position="63"/>
        <end position="75"/>
    </location>
</feature>
<dbReference type="AlphaFoldDB" id="A0A5B7HEN4"/>
<comment type="caution">
    <text evidence="2">The sequence shown here is derived from an EMBL/GenBank/DDBJ whole genome shotgun (WGS) entry which is preliminary data.</text>
</comment>
<feature type="region of interest" description="Disordered" evidence="1">
    <location>
        <begin position="54"/>
        <end position="75"/>
    </location>
</feature>
<sequence length="75" mass="8300">MSFPRTVNTPDQTPSAPIMPRGGHYTGERCRSWQSLACLSYVFPGFDSRAATFSKTTDRRHSVSATPQEGYNTGE</sequence>
<evidence type="ECO:0000313" key="3">
    <source>
        <dbReference type="Proteomes" id="UP000324222"/>
    </source>
</evidence>
<gene>
    <name evidence="2" type="ORF">E2C01_061971</name>
</gene>
<feature type="region of interest" description="Disordered" evidence="1">
    <location>
        <begin position="1"/>
        <end position="22"/>
    </location>
</feature>
<proteinExistence type="predicted"/>
<reference evidence="2 3" key="1">
    <citation type="submission" date="2019-05" db="EMBL/GenBank/DDBJ databases">
        <title>Another draft genome of Portunus trituberculatus and its Hox gene families provides insights of decapod evolution.</title>
        <authorList>
            <person name="Jeong J.-H."/>
            <person name="Song I."/>
            <person name="Kim S."/>
            <person name="Choi T."/>
            <person name="Kim D."/>
            <person name="Ryu S."/>
            <person name="Kim W."/>
        </authorList>
    </citation>
    <scope>NUCLEOTIDE SEQUENCE [LARGE SCALE GENOMIC DNA]</scope>
    <source>
        <tissue evidence="2">Muscle</tissue>
    </source>
</reference>
<organism evidence="2 3">
    <name type="scientific">Portunus trituberculatus</name>
    <name type="common">Swimming crab</name>
    <name type="synonym">Neptunus trituberculatus</name>
    <dbReference type="NCBI Taxonomy" id="210409"/>
    <lineage>
        <taxon>Eukaryota</taxon>
        <taxon>Metazoa</taxon>
        <taxon>Ecdysozoa</taxon>
        <taxon>Arthropoda</taxon>
        <taxon>Crustacea</taxon>
        <taxon>Multicrustacea</taxon>
        <taxon>Malacostraca</taxon>
        <taxon>Eumalacostraca</taxon>
        <taxon>Eucarida</taxon>
        <taxon>Decapoda</taxon>
        <taxon>Pleocyemata</taxon>
        <taxon>Brachyura</taxon>
        <taxon>Eubrachyura</taxon>
        <taxon>Portunoidea</taxon>
        <taxon>Portunidae</taxon>
        <taxon>Portuninae</taxon>
        <taxon>Portunus</taxon>
    </lineage>
</organism>
<keyword evidence="3" id="KW-1185">Reference proteome</keyword>
<feature type="compositionally biased region" description="Polar residues" evidence="1">
    <location>
        <begin position="1"/>
        <end position="15"/>
    </location>
</feature>
<accession>A0A5B7HEN4</accession>